<proteinExistence type="predicted"/>
<keyword evidence="1" id="KW-0175">Coiled coil</keyword>
<name>A0A7W9SLN5_ARMRO</name>
<dbReference type="RefSeq" id="WP_184192556.1">
    <property type="nucleotide sequence ID" value="NZ_JACHGW010000001.1"/>
</dbReference>
<feature type="coiled-coil region" evidence="1">
    <location>
        <begin position="105"/>
        <end position="132"/>
    </location>
</feature>
<protein>
    <recommendedName>
        <fullName evidence="5">Periplasmic heavy metal sensor</fullName>
    </recommendedName>
</protein>
<feature type="signal peptide" evidence="2">
    <location>
        <begin position="1"/>
        <end position="19"/>
    </location>
</feature>
<dbReference type="AlphaFoldDB" id="A0A7W9SLN5"/>
<evidence type="ECO:0000313" key="4">
    <source>
        <dbReference type="Proteomes" id="UP000520814"/>
    </source>
</evidence>
<feature type="chain" id="PRO_5030551763" description="Periplasmic heavy metal sensor" evidence="2">
    <location>
        <begin position="20"/>
        <end position="198"/>
    </location>
</feature>
<organism evidence="3 4">
    <name type="scientific">Armatimonas rosea</name>
    <dbReference type="NCBI Taxonomy" id="685828"/>
    <lineage>
        <taxon>Bacteria</taxon>
        <taxon>Bacillati</taxon>
        <taxon>Armatimonadota</taxon>
        <taxon>Armatimonadia</taxon>
        <taxon>Armatimonadales</taxon>
        <taxon>Armatimonadaceae</taxon>
        <taxon>Armatimonas</taxon>
    </lineage>
</organism>
<accession>A0A7W9SLN5</accession>
<evidence type="ECO:0008006" key="5">
    <source>
        <dbReference type="Google" id="ProtNLM"/>
    </source>
</evidence>
<evidence type="ECO:0000313" key="3">
    <source>
        <dbReference type="EMBL" id="MBB6048936.1"/>
    </source>
</evidence>
<evidence type="ECO:0000256" key="1">
    <source>
        <dbReference type="SAM" id="Coils"/>
    </source>
</evidence>
<dbReference type="EMBL" id="JACHGW010000001">
    <property type="protein sequence ID" value="MBB6048936.1"/>
    <property type="molecule type" value="Genomic_DNA"/>
</dbReference>
<sequence length="198" mass="20258">MRVVVALAALTVLSASAFAQGGGAGGGRQGGGFGGFGGGQFGRPGANGELTTVQIPLATLTTVAKLTPEQASKVKAMQDKLDEQRKAMRPQGGFGGGGNGGGFDREAMQQMMEEMRAKQEQLRNDETKASKAIDAMLSADQSASLKAALPGLKAAASFGLLEVYSELNLTDAQVAVLTKAAKERQARMQGGGRRGGGN</sequence>
<dbReference type="Proteomes" id="UP000520814">
    <property type="component" value="Unassembled WGS sequence"/>
</dbReference>
<comment type="caution">
    <text evidence="3">The sequence shown here is derived from an EMBL/GenBank/DDBJ whole genome shotgun (WGS) entry which is preliminary data.</text>
</comment>
<evidence type="ECO:0000256" key="2">
    <source>
        <dbReference type="SAM" id="SignalP"/>
    </source>
</evidence>
<keyword evidence="2" id="KW-0732">Signal</keyword>
<keyword evidence="4" id="KW-1185">Reference proteome</keyword>
<reference evidence="3 4" key="1">
    <citation type="submission" date="2020-08" db="EMBL/GenBank/DDBJ databases">
        <title>Genomic Encyclopedia of Type Strains, Phase IV (KMG-IV): sequencing the most valuable type-strain genomes for metagenomic binning, comparative biology and taxonomic classification.</title>
        <authorList>
            <person name="Goeker M."/>
        </authorList>
    </citation>
    <scope>NUCLEOTIDE SEQUENCE [LARGE SCALE GENOMIC DNA]</scope>
    <source>
        <strain evidence="3 4">DSM 23562</strain>
    </source>
</reference>
<gene>
    <name evidence="3" type="ORF">HNQ39_000698</name>
</gene>